<organism evidence="3 4">
    <name type="scientific">Acetivibrio clariflavus (strain DSM 19732 / NBRC 101661 / EBR45)</name>
    <name type="common">Clostridium clariflavum</name>
    <dbReference type="NCBI Taxonomy" id="720554"/>
    <lineage>
        <taxon>Bacteria</taxon>
        <taxon>Bacillati</taxon>
        <taxon>Bacillota</taxon>
        <taxon>Clostridia</taxon>
        <taxon>Eubacteriales</taxon>
        <taxon>Oscillospiraceae</taxon>
        <taxon>Acetivibrio</taxon>
    </lineage>
</organism>
<proteinExistence type="predicted"/>
<dbReference type="KEGG" id="ccl:Clocl_3302"/>
<reference evidence="3 4" key="2">
    <citation type="journal article" date="2012" name="Stand. Genomic Sci.">
        <title>Complete Genome Sequence of Clostridium clariflavum DSM 19732.</title>
        <authorList>
            <person name="Izquierdo J.A."/>
            <person name="Goodwin L."/>
            <person name="Davenport K.W."/>
            <person name="Teshima H."/>
            <person name="Bruce D."/>
            <person name="Detter C."/>
            <person name="Tapia R."/>
            <person name="Han S."/>
            <person name="Land M."/>
            <person name="Hauser L."/>
            <person name="Jeffries C.D."/>
            <person name="Han J."/>
            <person name="Pitluck S."/>
            <person name="Nolan M."/>
            <person name="Chen A."/>
            <person name="Huntemann M."/>
            <person name="Mavromatis K."/>
            <person name="Mikhailova N."/>
            <person name="Liolios K."/>
            <person name="Woyke T."/>
            <person name="Lynd L.R."/>
        </authorList>
    </citation>
    <scope>NUCLEOTIDE SEQUENCE [LARGE SCALE GENOMIC DNA]</scope>
    <source>
        <strain evidence="4">DSM 19732 / NBRC 101661 / EBR45</strain>
    </source>
</reference>
<dbReference type="PANTHER" id="PTHR33490:SF3">
    <property type="entry name" value="CONSERVED INTEGRAL MEMBRANE PROTEIN"/>
    <property type="match status" value="1"/>
</dbReference>
<keyword evidence="1" id="KW-0732">Signal</keyword>
<dbReference type="RefSeq" id="WP_014256338.1">
    <property type="nucleotide sequence ID" value="NC_016627.1"/>
</dbReference>
<feature type="domain" description="Transglutaminase-like" evidence="2">
    <location>
        <begin position="194"/>
        <end position="256"/>
    </location>
</feature>
<protein>
    <submittedName>
        <fullName evidence="3">Transglutaminase-like enzyme, predicted cysteine protease</fullName>
    </submittedName>
</protein>
<feature type="chain" id="PRO_5003511609" evidence="1">
    <location>
        <begin position="25"/>
        <end position="280"/>
    </location>
</feature>
<dbReference type="Pfam" id="PF01841">
    <property type="entry name" value="Transglut_core"/>
    <property type="match status" value="1"/>
</dbReference>
<keyword evidence="3" id="KW-0645">Protease</keyword>
<dbReference type="InterPro" id="IPR002931">
    <property type="entry name" value="Transglutaminase-like"/>
</dbReference>
<evidence type="ECO:0000256" key="1">
    <source>
        <dbReference type="SAM" id="SignalP"/>
    </source>
</evidence>
<dbReference type="EMBL" id="CP003065">
    <property type="protein sequence ID" value="AEV69805.1"/>
    <property type="molecule type" value="Genomic_DNA"/>
</dbReference>
<dbReference type="STRING" id="720554.Clocl_3302"/>
<dbReference type="OrthoDB" id="9788327at2"/>
<reference evidence="4" key="1">
    <citation type="submission" date="2011-12" db="EMBL/GenBank/DDBJ databases">
        <title>Complete sequence of Clostridium clariflavum DSM 19732.</title>
        <authorList>
            <consortium name="US DOE Joint Genome Institute"/>
            <person name="Lucas S."/>
            <person name="Han J."/>
            <person name="Lapidus A."/>
            <person name="Cheng J.-F."/>
            <person name="Goodwin L."/>
            <person name="Pitluck S."/>
            <person name="Peters L."/>
            <person name="Teshima H."/>
            <person name="Detter J.C."/>
            <person name="Han C."/>
            <person name="Tapia R."/>
            <person name="Land M."/>
            <person name="Hauser L."/>
            <person name="Kyrpides N."/>
            <person name="Ivanova N."/>
            <person name="Pagani I."/>
            <person name="Kitzmiller T."/>
            <person name="Lynd L."/>
            <person name="Izquierdo J."/>
            <person name="Woyke T."/>
        </authorList>
    </citation>
    <scope>NUCLEOTIDE SEQUENCE [LARGE SCALE GENOMIC DNA]</scope>
    <source>
        <strain evidence="4">DSM 19732 / NBRC 101661 / EBR45</strain>
    </source>
</reference>
<evidence type="ECO:0000259" key="2">
    <source>
        <dbReference type="SMART" id="SM00460"/>
    </source>
</evidence>
<dbReference type="SMART" id="SM00460">
    <property type="entry name" value="TGc"/>
    <property type="match status" value="1"/>
</dbReference>
<dbReference type="SUPFAM" id="SSF54001">
    <property type="entry name" value="Cysteine proteinases"/>
    <property type="match status" value="1"/>
</dbReference>
<evidence type="ECO:0000313" key="4">
    <source>
        <dbReference type="Proteomes" id="UP000005435"/>
    </source>
</evidence>
<dbReference type="InterPro" id="IPR038765">
    <property type="entry name" value="Papain-like_cys_pep_sf"/>
</dbReference>
<dbReference type="HOGENOM" id="CLU_992908_0_0_9"/>
<keyword evidence="4" id="KW-1185">Reference proteome</keyword>
<feature type="signal peptide" evidence="1">
    <location>
        <begin position="1"/>
        <end position="24"/>
    </location>
</feature>
<gene>
    <name evidence="3" type="ordered locus">Clocl_3302</name>
</gene>
<dbReference type="AlphaFoldDB" id="G8LWU4"/>
<dbReference type="eggNOG" id="COG1305">
    <property type="taxonomic scope" value="Bacteria"/>
</dbReference>
<accession>G8LWU4</accession>
<dbReference type="Proteomes" id="UP000005435">
    <property type="component" value="Chromosome"/>
</dbReference>
<dbReference type="GO" id="GO:0006508">
    <property type="term" value="P:proteolysis"/>
    <property type="evidence" value="ECO:0007669"/>
    <property type="project" value="UniProtKB-KW"/>
</dbReference>
<keyword evidence="3" id="KW-0378">Hydrolase</keyword>
<dbReference type="Gene3D" id="3.10.620.30">
    <property type="match status" value="1"/>
</dbReference>
<evidence type="ECO:0000313" key="3">
    <source>
        <dbReference type="EMBL" id="AEV69805.1"/>
    </source>
</evidence>
<dbReference type="GO" id="GO:0008233">
    <property type="term" value="F:peptidase activity"/>
    <property type="evidence" value="ECO:0007669"/>
    <property type="project" value="UniProtKB-KW"/>
</dbReference>
<sequence length="280" mass="31953" precursor="true">MKKTTLYFFVLAIVITFCFTPVQASSAQTTSSIISNGVVLYKPPQSVDGKVVVAGNTSKDKIKVIVSKDDVSTWYDVNLVNGTYNEEIWLIDGKGKYKISVVVHEYDRVYSYGPIVEVNNTIDVNRFLVPSKHVESNNEEIIELAKKITQNLTTSKEKAKAIYDWVAQNIEYDYDKYLKQLNNNFDNEYGALNTLRTGKGVCYDYSTLVAALGRAVGLQVKVIKGNFVNPYRNELHAWNEIYIPEENRWINVDATFAYSLGTNYFDNSDFYKDHEKISEY</sequence>
<dbReference type="PANTHER" id="PTHR33490">
    <property type="entry name" value="BLR5614 PROTEIN-RELATED"/>
    <property type="match status" value="1"/>
</dbReference>
<name>G8LWU4_ACECE</name>